<protein>
    <submittedName>
        <fullName evidence="3">TetR/AcrR family transcriptional regulator</fullName>
    </submittedName>
</protein>
<evidence type="ECO:0000313" key="3">
    <source>
        <dbReference type="EMBL" id="AYJ85262.1"/>
    </source>
</evidence>
<dbReference type="AlphaFoldDB" id="A0A494TD91"/>
<dbReference type="Gene3D" id="1.10.357.10">
    <property type="entry name" value="Tetracycline Repressor, domain 2"/>
    <property type="match status" value="1"/>
</dbReference>
<dbReference type="InterPro" id="IPR009057">
    <property type="entry name" value="Homeodomain-like_sf"/>
</dbReference>
<reference evidence="3 4" key="1">
    <citation type="submission" date="2018-09" db="EMBL/GenBank/DDBJ databases">
        <title>Sphingomonas peninsula sp. nov., isolated from fildes peninsula, Antarctic soil.</title>
        <authorList>
            <person name="Yingchao G."/>
        </authorList>
    </citation>
    <scope>NUCLEOTIDE SEQUENCE [LARGE SCALE GENOMIC DNA]</scope>
    <source>
        <strain evidence="3 4">YZ-8</strain>
        <plasmid evidence="3 4">unnamed1</plasmid>
    </source>
</reference>
<accession>A0A494TD91</accession>
<dbReference type="Pfam" id="PF00440">
    <property type="entry name" value="TetR_N"/>
    <property type="match status" value="1"/>
</dbReference>
<evidence type="ECO:0000313" key="4">
    <source>
        <dbReference type="Proteomes" id="UP000276254"/>
    </source>
</evidence>
<organism evidence="3 4">
    <name type="scientific">Sphingomonas paeninsulae</name>
    <dbReference type="NCBI Taxonomy" id="2319844"/>
    <lineage>
        <taxon>Bacteria</taxon>
        <taxon>Pseudomonadati</taxon>
        <taxon>Pseudomonadota</taxon>
        <taxon>Alphaproteobacteria</taxon>
        <taxon>Sphingomonadales</taxon>
        <taxon>Sphingomonadaceae</taxon>
        <taxon>Sphingomonas</taxon>
    </lineage>
</organism>
<dbReference type="GO" id="GO:0003677">
    <property type="term" value="F:DNA binding"/>
    <property type="evidence" value="ECO:0007669"/>
    <property type="project" value="UniProtKB-KW"/>
</dbReference>
<evidence type="ECO:0000259" key="2">
    <source>
        <dbReference type="Pfam" id="PF00440"/>
    </source>
</evidence>
<dbReference type="SUPFAM" id="SSF46689">
    <property type="entry name" value="Homeodomain-like"/>
    <property type="match status" value="1"/>
</dbReference>
<dbReference type="InterPro" id="IPR001647">
    <property type="entry name" value="HTH_TetR"/>
</dbReference>
<keyword evidence="1" id="KW-0238">DNA-binding</keyword>
<keyword evidence="4" id="KW-1185">Reference proteome</keyword>
<sequence>MPSAQKRSASASGFDVSRFHAKLCRSSRISSLARRVSISITIIPLRPSIRLLQNYTAIETLFSRCFNMLYARHRSSFCNAMAGRVATPRQQGSAMGIGLEDKGASKGDLARSNIKNTARHLFARYGIDTVTIRDIAKAAGQRNGGSVNYYFRSKEDLIREIIDDAARYRDVLSGGRLDEMEASGAPMTIRGLLKANFLPADVDDLEEMRLFTMLQTYRRDLMHTQIPNRWDGSFQRCVTLLRPLLPDYSEAVLRQRLYFLVPYMWTFLATREAIEGQAEFWKEFWADPAAIEGLFDTAEAILIALPSQETQAAMSAV</sequence>
<dbReference type="OrthoDB" id="2356263at2"/>
<keyword evidence="3" id="KW-0614">Plasmid</keyword>
<dbReference type="KEGG" id="spha:D3Y57_04360"/>
<dbReference type="Proteomes" id="UP000276254">
    <property type="component" value="Plasmid unnamed1"/>
</dbReference>
<gene>
    <name evidence="3" type="ORF">D3Y57_04360</name>
</gene>
<name>A0A494TD91_SPHPE</name>
<evidence type="ECO:0000256" key="1">
    <source>
        <dbReference type="ARBA" id="ARBA00023125"/>
    </source>
</evidence>
<geneLocation type="plasmid" evidence="3">
    <name>unnamed1</name>
</geneLocation>
<proteinExistence type="predicted"/>
<dbReference type="EMBL" id="CP032828">
    <property type="protein sequence ID" value="AYJ85262.1"/>
    <property type="molecule type" value="Genomic_DNA"/>
</dbReference>
<feature type="domain" description="HTH tetR-type" evidence="2">
    <location>
        <begin position="116"/>
        <end position="161"/>
    </location>
</feature>